<feature type="domain" description="VWFA" evidence="2">
    <location>
        <begin position="25"/>
        <end position="142"/>
    </location>
</feature>
<reference evidence="4" key="1">
    <citation type="submission" date="2024-02" db="UniProtKB">
        <authorList>
            <consortium name="WormBaseParasite"/>
        </authorList>
    </citation>
    <scope>IDENTIFICATION</scope>
</reference>
<organism evidence="3 4">
    <name type="scientific">Mesorhabditis belari</name>
    <dbReference type="NCBI Taxonomy" id="2138241"/>
    <lineage>
        <taxon>Eukaryota</taxon>
        <taxon>Metazoa</taxon>
        <taxon>Ecdysozoa</taxon>
        <taxon>Nematoda</taxon>
        <taxon>Chromadorea</taxon>
        <taxon>Rhabditida</taxon>
        <taxon>Rhabditina</taxon>
        <taxon>Rhabditomorpha</taxon>
        <taxon>Rhabditoidea</taxon>
        <taxon>Rhabditidae</taxon>
        <taxon>Mesorhabditinae</taxon>
        <taxon>Mesorhabditis</taxon>
    </lineage>
</organism>
<protein>
    <recommendedName>
        <fullName evidence="2">VWFA domain-containing protein</fullName>
    </recommendedName>
</protein>
<dbReference type="Proteomes" id="UP000887575">
    <property type="component" value="Unassembled WGS sequence"/>
</dbReference>
<evidence type="ECO:0000256" key="1">
    <source>
        <dbReference type="SAM" id="SignalP"/>
    </source>
</evidence>
<evidence type="ECO:0000313" key="4">
    <source>
        <dbReference type="WBParaSite" id="MBELARI_LOCUS8607"/>
    </source>
</evidence>
<sequence>MIFWETLIFSLVILISECCRWPNSDVLFIIDSSLHIKPADFQRELDFVAKSIDQMDLSPAGSRVSLAMFTPMGRFVFPFSDQANRRDLQSRIQSTTYAPCDPNTSPTRCLPCASVNSIAKFALAQGNRKPFPDVIVVISGGKYQIPELLNKEVLLSPNSPIHAFYILVDGTYPQIADQHYAATANTLKVKSIK</sequence>
<evidence type="ECO:0000259" key="2">
    <source>
        <dbReference type="PROSITE" id="PS50234"/>
    </source>
</evidence>
<keyword evidence="3" id="KW-1185">Reference proteome</keyword>
<dbReference type="InterPro" id="IPR002035">
    <property type="entry name" value="VWF_A"/>
</dbReference>
<keyword evidence="1" id="KW-0732">Signal</keyword>
<dbReference type="Gene3D" id="3.40.50.410">
    <property type="entry name" value="von Willebrand factor, type A domain"/>
    <property type="match status" value="1"/>
</dbReference>
<dbReference type="SUPFAM" id="SSF53300">
    <property type="entry name" value="vWA-like"/>
    <property type="match status" value="1"/>
</dbReference>
<feature type="chain" id="PRO_5042138016" description="VWFA domain-containing protein" evidence="1">
    <location>
        <begin position="19"/>
        <end position="193"/>
    </location>
</feature>
<dbReference type="PROSITE" id="PS50234">
    <property type="entry name" value="VWFA"/>
    <property type="match status" value="1"/>
</dbReference>
<dbReference type="PANTHER" id="PTHR24020:SF84">
    <property type="entry name" value="VWFA DOMAIN-CONTAINING PROTEIN"/>
    <property type="match status" value="1"/>
</dbReference>
<proteinExistence type="predicted"/>
<name>A0AAF3FNJ2_9BILA</name>
<accession>A0AAF3FNJ2</accession>
<dbReference type="InterPro" id="IPR050525">
    <property type="entry name" value="ECM_Assembly_Org"/>
</dbReference>
<feature type="signal peptide" evidence="1">
    <location>
        <begin position="1"/>
        <end position="18"/>
    </location>
</feature>
<dbReference type="WBParaSite" id="MBELARI_LOCUS8607">
    <property type="protein sequence ID" value="MBELARI_LOCUS8607"/>
    <property type="gene ID" value="MBELARI_LOCUS8607"/>
</dbReference>
<evidence type="ECO:0000313" key="3">
    <source>
        <dbReference type="Proteomes" id="UP000887575"/>
    </source>
</evidence>
<dbReference type="Pfam" id="PF00092">
    <property type="entry name" value="VWA"/>
    <property type="match status" value="1"/>
</dbReference>
<dbReference type="PANTHER" id="PTHR24020">
    <property type="entry name" value="COLLAGEN ALPHA"/>
    <property type="match status" value="1"/>
</dbReference>
<dbReference type="AlphaFoldDB" id="A0AAF3FNJ2"/>
<dbReference type="InterPro" id="IPR036465">
    <property type="entry name" value="vWFA_dom_sf"/>
</dbReference>